<sequence>MNRIYCIQEMYKHVDDADDYQLMNAEIICVFLNPPLKNISPCNLVHHMIPDQ</sequence>
<evidence type="ECO:0000313" key="1">
    <source>
        <dbReference type="EMBL" id="VDP87316.1"/>
    </source>
</evidence>
<dbReference type="AlphaFoldDB" id="A0A3P8L2A9"/>
<gene>
    <name evidence="1" type="ORF">SMTD_LOCUS22444</name>
</gene>
<proteinExistence type="predicted"/>
<organism evidence="1 2">
    <name type="scientific">Schistosoma mattheei</name>
    <dbReference type="NCBI Taxonomy" id="31246"/>
    <lineage>
        <taxon>Eukaryota</taxon>
        <taxon>Metazoa</taxon>
        <taxon>Spiralia</taxon>
        <taxon>Lophotrochozoa</taxon>
        <taxon>Platyhelminthes</taxon>
        <taxon>Trematoda</taxon>
        <taxon>Digenea</taxon>
        <taxon>Strigeidida</taxon>
        <taxon>Schistosomatoidea</taxon>
        <taxon>Schistosomatidae</taxon>
        <taxon>Schistosoma</taxon>
    </lineage>
</organism>
<dbReference type="EMBL" id="UZAL01051483">
    <property type="protein sequence ID" value="VDP87316.1"/>
    <property type="molecule type" value="Genomic_DNA"/>
</dbReference>
<reference evidence="1 2" key="1">
    <citation type="submission" date="2018-11" db="EMBL/GenBank/DDBJ databases">
        <authorList>
            <consortium name="Pathogen Informatics"/>
        </authorList>
    </citation>
    <scope>NUCLEOTIDE SEQUENCE [LARGE SCALE GENOMIC DNA]</scope>
    <source>
        <strain>Denwood</strain>
        <strain evidence="2">Zambia</strain>
    </source>
</reference>
<accession>A0A3P8L2A9</accession>
<name>A0A3P8L2A9_9TREM</name>
<keyword evidence="2" id="KW-1185">Reference proteome</keyword>
<protein>
    <submittedName>
        <fullName evidence="1">Uncharacterized protein</fullName>
    </submittedName>
</protein>
<dbReference type="Proteomes" id="UP000269396">
    <property type="component" value="Unassembled WGS sequence"/>
</dbReference>
<evidence type="ECO:0000313" key="2">
    <source>
        <dbReference type="Proteomes" id="UP000269396"/>
    </source>
</evidence>